<evidence type="ECO:0000313" key="3">
    <source>
        <dbReference type="Proteomes" id="UP000041254"/>
    </source>
</evidence>
<dbReference type="Proteomes" id="UP000041254">
    <property type="component" value="Unassembled WGS sequence"/>
</dbReference>
<keyword evidence="3" id="KW-1185">Reference proteome</keyword>
<keyword evidence="1" id="KW-0812">Transmembrane</keyword>
<gene>
    <name evidence="2" type="ORF">Vbra_19128</name>
</gene>
<evidence type="ECO:0000256" key="1">
    <source>
        <dbReference type="SAM" id="Phobius"/>
    </source>
</evidence>
<protein>
    <submittedName>
        <fullName evidence="2">Uncharacterized protein</fullName>
    </submittedName>
</protein>
<keyword evidence="1" id="KW-0472">Membrane</keyword>
<reference evidence="2 3" key="1">
    <citation type="submission" date="2014-11" db="EMBL/GenBank/DDBJ databases">
        <authorList>
            <person name="Zhu J."/>
            <person name="Qi W."/>
            <person name="Song R."/>
        </authorList>
    </citation>
    <scope>NUCLEOTIDE SEQUENCE [LARGE SCALE GENOMIC DNA]</scope>
</reference>
<accession>A0A0G4GYJ8</accession>
<dbReference type="AlphaFoldDB" id="A0A0G4GYJ8"/>
<dbReference type="PhylomeDB" id="A0A0G4GYJ8"/>
<keyword evidence="1" id="KW-1133">Transmembrane helix</keyword>
<organism evidence="2 3">
    <name type="scientific">Vitrella brassicaformis (strain CCMP3155)</name>
    <dbReference type="NCBI Taxonomy" id="1169540"/>
    <lineage>
        <taxon>Eukaryota</taxon>
        <taxon>Sar</taxon>
        <taxon>Alveolata</taxon>
        <taxon>Colpodellida</taxon>
        <taxon>Vitrellaceae</taxon>
        <taxon>Vitrella</taxon>
    </lineage>
</organism>
<dbReference type="VEuPathDB" id="CryptoDB:Vbra_19128"/>
<evidence type="ECO:0000313" key="2">
    <source>
        <dbReference type="EMBL" id="CEM36227.1"/>
    </source>
</evidence>
<dbReference type="EMBL" id="CDMY01000882">
    <property type="protein sequence ID" value="CEM36227.1"/>
    <property type="molecule type" value="Genomic_DNA"/>
</dbReference>
<dbReference type="InParanoid" id="A0A0G4GYJ8"/>
<feature type="transmembrane region" description="Helical" evidence="1">
    <location>
        <begin position="82"/>
        <end position="103"/>
    </location>
</feature>
<name>A0A0G4GYJ8_VITBC</name>
<sequence length="393" mass="43828">MGAATSSTSSSRPGCFAYVSLVTRGRQRRREGVPLSAVPAAVMPAIAQFITSYAGLCAFHRIDKTRHGALTPAVMLPILQRLLGVLLPSLGLGGLLVCVIPQLPLPAALSHGCCIACLVEQLNCRLFMLGRGGKWARWKPVLEILYHLRGKRPLVLSDGNFGVFGSRAAFMSEREAVRQWRILFWGVTLPTRIRHRLMDGDKICDLGDYSPVTLLDSARHFSRVFDPADPPTQQNCWTRPNSLFYPTYTSMVAIVLFRWLPSESIRNFRDWWSHCDASATSRRVKALLAASPGNAAKWGAGVAVFDRMDDEKRHEQRLVVLGSEVLGEGHMAVIVLRESRVRIYATESAPRDKMYATVMRILGDELGTMVWHHDRNWLSSLEVSPNTSRCTIM</sequence>
<proteinExistence type="predicted"/>
<feature type="transmembrane region" description="Helical" evidence="1">
    <location>
        <begin position="41"/>
        <end position="62"/>
    </location>
</feature>